<dbReference type="OMA" id="EELFCAN"/>
<proteinExistence type="inferred from homology"/>
<dbReference type="Proteomes" id="UP000003163">
    <property type="component" value="Unassembled WGS sequence"/>
</dbReference>
<dbReference type="SMART" id="SM00486">
    <property type="entry name" value="POLBc"/>
    <property type="match status" value="1"/>
</dbReference>
<evidence type="ECO:0000313" key="13">
    <source>
        <dbReference type="EMBL" id="EJW01429.1"/>
    </source>
</evidence>
<evidence type="ECO:0000256" key="10">
    <source>
        <dbReference type="SAM" id="MobiDB-lite"/>
    </source>
</evidence>
<evidence type="ECO:0000256" key="1">
    <source>
        <dbReference type="ARBA" id="ARBA00005755"/>
    </source>
</evidence>
<comment type="caution">
    <text evidence="13">The sequence shown here is derived from an EMBL/GenBank/DDBJ whole genome shotgun (WGS) entry which is preliminary data.</text>
</comment>
<name>J9D1H6_EDHAE</name>
<dbReference type="VEuPathDB" id="MicrosporidiaDB:EDEG_00023"/>
<dbReference type="GO" id="GO:0043625">
    <property type="term" value="C:delta DNA polymerase complex"/>
    <property type="evidence" value="ECO:0007669"/>
    <property type="project" value="TreeGrafter"/>
</dbReference>
<dbReference type="GO" id="GO:0003677">
    <property type="term" value="F:DNA binding"/>
    <property type="evidence" value="ECO:0007669"/>
    <property type="project" value="UniProtKB-KW"/>
</dbReference>
<feature type="domain" description="DNA-directed DNA polymerase family B multifunctional" evidence="11">
    <location>
        <begin position="426"/>
        <end position="515"/>
    </location>
</feature>
<keyword evidence="7" id="KW-0238">DNA-binding</keyword>
<dbReference type="Gene3D" id="3.90.1600.10">
    <property type="entry name" value="Palm domain of DNA polymerase"/>
    <property type="match status" value="1"/>
</dbReference>
<dbReference type="EMBL" id="AFBI03000001">
    <property type="protein sequence ID" value="EJW01429.1"/>
    <property type="molecule type" value="Genomic_DNA"/>
</dbReference>
<dbReference type="InterPro" id="IPR023211">
    <property type="entry name" value="DNA_pol_palm_dom_sf"/>
</dbReference>
<dbReference type="GO" id="GO:0008296">
    <property type="term" value="F:3'-5'-DNA exonuclease activity"/>
    <property type="evidence" value="ECO:0007669"/>
    <property type="project" value="TreeGrafter"/>
</dbReference>
<dbReference type="PANTHER" id="PTHR10322:SF23">
    <property type="entry name" value="DNA POLYMERASE DELTA CATALYTIC SUBUNIT"/>
    <property type="match status" value="1"/>
</dbReference>
<dbReference type="EC" id="2.7.7.7" evidence="2"/>
<dbReference type="SUPFAM" id="SSF53098">
    <property type="entry name" value="Ribonuclease H-like"/>
    <property type="match status" value="1"/>
</dbReference>
<sequence length="671" mass="76769">MSNSKIFLQTHVDHYHDDVRDRPVIRIFGTEKNGTPVLCHVHGFFPYFYVDHYQIEKLLEIKGFTDLFSASFNTQYKKNKLLAVEIVEKQSVYNYSDGKTKFLKLVFNNVSSIKQVKSFLESGIVLNGRRFMFRVYENHVAYVLRFMIDKNMYGMSYVEAKNFDWIECDRVNEISVDVSDLNCVAHAGEFEKLPPLKILSFDIECIGPTDAFPTAKEDPVIQIGNTTAVSNDYDNVQKTIFTLGSCAPIPGANVISFDDEKKLIESWRDYFVNEDPDIVIGYNIKNFDFPYLQDRAHILQIENFASVGRSSRPMKIRDQVFSSRQVGNRASKEIEIDGRIIFDMLSVIRRDFNLRSYTLNSVSVHFLKEQKEDVPYSSMRSLQQGDQETRKRIATYCLRDTYLPLRLFKILNVLANYSEMARVTGVPIEYLSTRGQAIKVLSQILRKAKEEGYVLPQISPSGDERSFEGGFVMAPEKGFYASPIAVLDFSSLYPSIMIVHNLCYTTLLTKKQVDAIYRKFGRRAGEPENGAKTDREDNFIFACSKSESTLECSANKTRSLNSASKENKSISKIDDDSFEIGDFSAEENLEDFISNEKNKNDDEKNASNYSTNNNISNGDFNMESFYNLGDLRPEDIEQSPSGNYFVKESKKKGLLPVILTSLISERKKQKK</sequence>
<dbReference type="GO" id="GO:0000166">
    <property type="term" value="F:nucleotide binding"/>
    <property type="evidence" value="ECO:0007669"/>
    <property type="project" value="InterPro"/>
</dbReference>
<dbReference type="STRING" id="1003232.J9D1H6"/>
<reference evidence="13 14" key="1">
    <citation type="submission" date="2011-08" db="EMBL/GenBank/DDBJ databases">
        <authorList>
            <person name="Liu Z.J."/>
            <person name="Shi F.L."/>
            <person name="Lu J.Q."/>
            <person name="Li M."/>
            <person name="Wang Z.L."/>
        </authorList>
    </citation>
    <scope>NUCLEOTIDE SEQUENCE [LARGE SCALE GENOMIC DNA]</scope>
    <source>
        <strain evidence="13 14">USNM 41457</strain>
    </source>
</reference>
<dbReference type="Gene3D" id="3.30.420.10">
    <property type="entry name" value="Ribonuclease H-like superfamily/Ribonuclease H"/>
    <property type="match status" value="1"/>
</dbReference>
<evidence type="ECO:0000256" key="3">
    <source>
        <dbReference type="ARBA" id="ARBA00022679"/>
    </source>
</evidence>
<dbReference type="InterPro" id="IPR036397">
    <property type="entry name" value="RNaseH_sf"/>
</dbReference>
<reference evidence="14" key="2">
    <citation type="submission" date="2015-07" db="EMBL/GenBank/DDBJ databases">
        <title>Contrasting host-pathogen interactions and genome evolution in two generalist and specialist microsporidian pathogens of mosquitoes.</title>
        <authorList>
            <consortium name="The Broad Institute Genomics Platform"/>
            <consortium name="The Broad Institute Genome Sequencing Center for Infectious Disease"/>
            <person name="Cuomo C.A."/>
            <person name="Sanscrainte N.D."/>
            <person name="Goldberg J.M."/>
            <person name="Heiman D."/>
            <person name="Young S."/>
            <person name="Zeng Q."/>
            <person name="Becnel J.J."/>
            <person name="Birren B.W."/>
        </authorList>
    </citation>
    <scope>NUCLEOTIDE SEQUENCE [LARGE SCALE GENOMIC DNA]</scope>
    <source>
        <strain evidence="14">USNM 41457</strain>
    </source>
</reference>
<dbReference type="InterPro" id="IPR043502">
    <property type="entry name" value="DNA/RNA_pol_sf"/>
</dbReference>
<dbReference type="InterPro" id="IPR006133">
    <property type="entry name" value="DNA-dir_DNA_pol_B_exonuc"/>
</dbReference>
<feature type="region of interest" description="Disordered" evidence="10">
    <location>
        <begin position="595"/>
        <end position="615"/>
    </location>
</feature>
<dbReference type="FunFam" id="3.30.420.10:FF:000004">
    <property type="entry name" value="DNA polymerase"/>
    <property type="match status" value="1"/>
</dbReference>
<evidence type="ECO:0000259" key="11">
    <source>
        <dbReference type="Pfam" id="PF00136"/>
    </source>
</evidence>
<dbReference type="InterPro" id="IPR006134">
    <property type="entry name" value="DNA-dir_DNA_pol_B_multi_dom"/>
</dbReference>
<accession>J9D1H6</accession>
<dbReference type="InterPro" id="IPR012337">
    <property type="entry name" value="RNaseH-like_sf"/>
</dbReference>
<dbReference type="Pfam" id="PF03104">
    <property type="entry name" value="DNA_pol_B_exo1"/>
    <property type="match status" value="1"/>
</dbReference>
<feature type="compositionally biased region" description="Basic and acidic residues" evidence="10">
    <location>
        <begin position="595"/>
        <end position="605"/>
    </location>
</feature>
<dbReference type="InterPro" id="IPR006172">
    <property type="entry name" value="DNA-dir_DNA_pol_B"/>
</dbReference>
<protein>
    <recommendedName>
        <fullName evidence="8">DNA polymerase delta catalytic subunit</fullName>
        <ecNumber evidence="2">2.7.7.7</ecNumber>
    </recommendedName>
</protein>
<dbReference type="FunCoup" id="J9D1H6">
    <property type="interactions" value="196"/>
</dbReference>
<evidence type="ECO:0000259" key="12">
    <source>
        <dbReference type="Pfam" id="PF03104"/>
    </source>
</evidence>
<dbReference type="GO" id="GO:0006297">
    <property type="term" value="P:nucleotide-excision repair, DNA gap filling"/>
    <property type="evidence" value="ECO:0007669"/>
    <property type="project" value="TreeGrafter"/>
</dbReference>
<feature type="compositionally biased region" description="Polar residues" evidence="10">
    <location>
        <begin position="606"/>
        <end position="615"/>
    </location>
</feature>
<dbReference type="Gene3D" id="3.30.342.10">
    <property type="entry name" value="DNA Polymerase, chain B, domain 1"/>
    <property type="match status" value="1"/>
</dbReference>
<dbReference type="PANTHER" id="PTHR10322">
    <property type="entry name" value="DNA POLYMERASE CATALYTIC SUBUNIT"/>
    <property type="match status" value="1"/>
</dbReference>
<feature type="domain" description="DNA-directed DNA polymerase family B exonuclease" evidence="12">
    <location>
        <begin position="134"/>
        <end position="362"/>
    </location>
</feature>
<evidence type="ECO:0000313" key="14">
    <source>
        <dbReference type="Proteomes" id="UP000003163"/>
    </source>
</evidence>
<gene>
    <name evidence="13" type="ORF">EDEG_00023</name>
</gene>
<dbReference type="OrthoDB" id="2414538at2759"/>
<evidence type="ECO:0000256" key="7">
    <source>
        <dbReference type="ARBA" id="ARBA00023125"/>
    </source>
</evidence>
<dbReference type="SUPFAM" id="SSF56672">
    <property type="entry name" value="DNA/RNA polymerases"/>
    <property type="match status" value="1"/>
</dbReference>
<keyword evidence="14" id="KW-1185">Reference proteome</keyword>
<dbReference type="CDD" id="cd05777">
    <property type="entry name" value="DNA_polB_delta_exo"/>
    <property type="match status" value="1"/>
</dbReference>
<evidence type="ECO:0000256" key="9">
    <source>
        <dbReference type="ARBA" id="ARBA00049244"/>
    </source>
</evidence>
<comment type="similarity">
    <text evidence="1">Belongs to the DNA polymerase type-B family.</text>
</comment>
<keyword evidence="5" id="KW-0235">DNA replication</keyword>
<dbReference type="HOGENOM" id="CLU_000203_5_0_1"/>
<evidence type="ECO:0000256" key="5">
    <source>
        <dbReference type="ARBA" id="ARBA00022705"/>
    </source>
</evidence>
<keyword evidence="6" id="KW-0239">DNA-directed DNA polymerase</keyword>
<keyword evidence="4" id="KW-0548">Nucleotidyltransferase</keyword>
<dbReference type="GO" id="GO:0003887">
    <property type="term" value="F:DNA-directed DNA polymerase activity"/>
    <property type="evidence" value="ECO:0007669"/>
    <property type="project" value="UniProtKB-KW"/>
</dbReference>
<evidence type="ECO:0000256" key="8">
    <source>
        <dbReference type="ARBA" id="ARBA00024411"/>
    </source>
</evidence>
<evidence type="ECO:0000256" key="2">
    <source>
        <dbReference type="ARBA" id="ARBA00012417"/>
    </source>
</evidence>
<dbReference type="InterPro" id="IPR050240">
    <property type="entry name" value="DNA_pol_type-B"/>
</dbReference>
<dbReference type="AlphaFoldDB" id="J9D1H6"/>
<organism evidence="13 14">
    <name type="scientific">Edhazardia aedis (strain USNM 41457)</name>
    <name type="common">Microsporidian parasite</name>
    <dbReference type="NCBI Taxonomy" id="1003232"/>
    <lineage>
        <taxon>Eukaryota</taxon>
        <taxon>Fungi</taxon>
        <taxon>Fungi incertae sedis</taxon>
        <taxon>Microsporidia</taxon>
        <taxon>Edhazardia</taxon>
    </lineage>
</organism>
<dbReference type="GO" id="GO:0006287">
    <property type="term" value="P:base-excision repair, gap-filling"/>
    <property type="evidence" value="ECO:0007669"/>
    <property type="project" value="TreeGrafter"/>
</dbReference>
<dbReference type="InParanoid" id="J9D1H6"/>
<comment type="catalytic activity">
    <reaction evidence="9">
        <text>DNA(n) + a 2'-deoxyribonucleoside 5'-triphosphate = DNA(n+1) + diphosphate</text>
        <dbReference type="Rhea" id="RHEA:22508"/>
        <dbReference type="Rhea" id="RHEA-COMP:17339"/>
        <dbReference type="Rhea" id="RHEA-COMP:17340"/>
        <dbReference type="ChEBI" id="CHEBI:33019"/>
        <dbReference type="ChEBI" id="CHEBI:61560"/>
        <dbReference type="ChEBI" id="CHEBI:173112"/>
        <dbReference type="EC" id="2.7.7.7"/>
    </reaction>
</comment>
<keyword evidence="3" id="KW-0808">Transferase</keyword>
<evidence type="ECO:0000256" key="4">
    <source>
        <dbReference type="ARBA" id="ARBA00022695"/>
    </source>
</evidence>
<dbReference type="GO" id="GO:0045004">
    <property type="term" value="P:DNA replication proofreading"/>
    <property type="evidence" value="ECO:0007669"/>
    <property type="project" value="TreeGrafter"/>
</dbReference>
<dbReference type="Pfam" id="PF00136">
    <property type="entry name" value="DNA_pol_B"/>
    <property type="match status" value="1"/>
</dbReference>
<evidence type="ECO:0000256" key="6">
    <source>
        <dbReference type="ARBA" id="ARBA00022932"/>
    </source>
</evidence>